<comment type="caution">
    <text evidence="2">The sequence shown here is derived from an EMBL/GenBank/DDBJ whole genome shotgun (WGS) entry which is preliminary data.</text>
</comment>
<evidence type="ECO:0000256" key="1">
    <source>
        <dbReference type="SAM" id="SignalP"/>
    </source>
</evidence>
<protein>
    <recommendedName>
        <fullName evidence="4">DUF4141 domain-containing protein</fullName>
    </recommendedName>
</protein>
<gene>
    <name evidence="2" type="ORF">C4F49_14230</name>
</gene>
<dbReference type="AlphaFoldDB" id="A0A928YRC5"/>
<proteinExistence type="predicted"/>
<name>A0A928YRC5_9SPHI</name>
<keyword evidence="3" id="KW-1185">Reference proteome</keyword>
<feature type="chain" id="PRO_5036697107" description="DUF4141 domain-containing protein" evidence="1">
    <location>
        <begin position="21"/>
        <end position="221"/>
    </location>
</feature>
<accession>A0A928YRC5</accession>
<dbReference type="RefSeq" id="WP_196936699.1">
    <property type="nucleotide sequence ID" value="NZ_MU158698.1"/>
</dbReference>
<reference evidence="2" key="1">
    <citation type="submission" date="2018-02" db="EMBL/GenBank/DDBJ databases">
        <authorList>
            <person name="Vasarhelyi B.M."/>
            <person name="Deshmukh S."/>
            <person name="Balint B."/>
            <person name="Kukolya J."/>
        </authorList>
    </citation>
    <scope>NUCLEOTIDE SEQUENCE</scope>
    <source>
        <strain evidence="2">KB22</strain>
    </source>
</reference>
<feature type="signal peptide" evidence="1">
    <location>
        <begin position="1"/>
        <end position="20"/>
    </location>
</feature>
<evidence type="ECO:0000313" key="2">
    <source>
        <dbReference type="EMBL" id="MBE8714839.1"/>
    </source>
</evidence>
<keyword evidence="1" id="KW-0732">Signal</keyword>
<evidence type="ECO:0008006" key="4">
    <source>
        <dbReference type="Google" id="ProtNLM"/>
    </source>
</evidence>
<evidence type="ECO:0000313" key="3">
    <source>
        <dbReference type="Proteomes" id="UP000616201"/>
    </source>
</evidence>
<sequence length="221" mass="24336">MRIKTTFLACLILLCIKLQAQIYIDPAVAVATGAHAAVINGQLNTTNERLTLIQRGQLAVTGQLVIVNDLQDKIYKGLSEVSAVVRNLLAVKDIADISSDIVRDANRAMVLAGNNPVLVLFAEQGAQEFKTRATNLAVEVTSFVTKGGADNLMDAGERAKLLNRIVTEMTILRGVVYGMYRSMYWAKQRGILNSLNPYVGFINIDRRIADDIIRNAKYLKQ</sequence>
<dbReference type="Proteomes" id="UP000616201">
    <property type="component" value="Unassembled WGS sequence"/>
</dbReference>
<organism evidence="2 3">
    <name type="scientific">Sphingobacterium hungaricum</name>
    <dbReference type="NCBI Taxonomy" id="2082723"/>
    <lineage>
        <taxon>Bacteria</taxon>
        <taxon>Pseudomonadati</taxon>
        <taxon>Bacteroidota</taxon>
        <taxon>Sphingobacteriia</taxon>
        <taxon>Sphingobacteriales</taxon>
        <taxon>Sphingobacteriaceae</taxon>
        <taxon>Sphingobacterium</taxon>
    </lineage>
</organism>
<dbReference type="EMBL" id="PRDK01000008">
    <property type="protein sequence ID" value="MBE8714839.1"/>
    <property type="molecule type" value="Genomic_DNA"/>
</dbReference>